<feature type="compositionally biased region" description="Low complexity" evidence="1">
    <location>
        <begin position="35"/>
        <end position="47"/>
    </location>
</feature>
<dbReference type="RefSeq" id="WP_158099193.1">
    <property type="nucleotide sequence ID" value="NZ_JACJKH010000040.1"/>
</dbReference>
<feature type="transmembrane region" description="Helical" evidence="2">
    <location>
        <begin position="111"/>
        <end position="134"/>
    </location>
</feature>
<accession>A0ABS2EKJ7</accession>
<feature type="compositionally biased region" description="Basic and acidic residues" evidence="1">
    <location>
        <begin position="63"/>
        <end position="75"/>
    </location>
</feature>
<evidence type="ECO:0000313" key="3">
    <source>
        <dbReference type="EMBL" id="MBM6745575.1"/>
    </source>
</evidence>
<reference evidence="3 4" key="1">
    <citation type="journal article" date="2021" name="Sci. Rep.">
        <title>The distribution of antibiotic resistance genes in chicken gut microbiota commensals.</title>
        <authorList>
            <person name="Juricova H."/>
            <person name="Matiasovicova J."/>
            <person name="Kubasova T."/>
            <person name="Cejkova D."/>
            <person name="Rychlik I."/>
        </authorList>
    </citation>
    <scope>NUCLEOTIDE SEQUENCE [LARGE SCALE GENOMIC DNA]</scope>
    <source>
        <strain evidence="3 4">An770</strain>
    </source>
</reference>
<keyword evidence="2" id="KW-0472">Membrane</keyword>
<evidence type="ECO:0000313" key="4">
    <source>
        <dbReference type="Proteomes" id="UP000775686"/>
    </source>
</evidence>
<evidence type="ECO:0000256" key="1">
    <source>
        <dbReference type="SAM" id="MobiDB-lite"/>
    </source>
</evidence>
<protein>
    <recommendedName>
        <fullName evidence="5">DUF4190 domain-containing protein</fullName>
    </recommendedName>
</protein>
<evidence type="ECO:0008006" key="5">
    <source>
        <dbReference type="Google" id="ProtNLM"/>
    </source>
</evidence>
<evidence type="ECO:0000256" key="2">
    <source>
        <dbReference type="SAM" id="Phobius"/>
    </source>
</evidence>
<keyword evidence="2" id="KW-0812">Transmembrane</keyword>
<organism evidence="3 4">
    <name type="scientific">Drancourtella massiliensis</name>
    <dbReference type="NCBI Taxonomy" id="1632013"/>
    <lineage>
        <taxon>Bacteria</taxon>
        <taxon>Bacillati</taxon>
        <taxon>Bacillota</taxon>
        <taxon>Clostridia</taxon>
        <taxon>Eubacteriales</taxon>
        <taxon>Oscillospiraceae</taxon>
        <taxon>Drancourtella</taxon>
    </lineage>
</organism>
<keyword evidence="2" id="KW-1133">Transmembrane helix</keyword>
<name>A0ABS2EKJ7_9FIRM</name>
<comment type="caution">
    <text evidence="3">The sequence shown here is derived from an EMBL/GenBank/DDBJ whole genome shotgun (WGS) entry which is preliminary data.</text>
</comment>
<dbReference type="EMBL" id="JACJKH010000040">
    <property type="protein sequence ID" value="MBM6745575.1"/>
    <property type="molecule type" value="Genomic_DNA"/>
</dbReference>
<dbReference type="Proteomes" id="UP000775686">
    <property type="component" value="Unassembled WGS sequence"/>
</dbReference>
<feature type="transmembrane region" description="Helical" evidence="2">
    <location>
        <begin position="146"/>
        <end position="175"/>
    </location>
</feature>
<gene>
    <name evidence="3" type="ORF">H6A32_14990</name>
</gene>
<feature type="region of interest" description="Disordered" evidence="1">
    <location>
        <begin position="1"/>
        <end position="75"/>
    </location>
</feature>
<sequence length="187" mass="21461">MKQAKGVVRHMEENKNNFENTEEVMTEQTGAGDAPVTQQPEEQQVVPMKEETMPKQPYTAPDQEQREQTQAPKEDISYSYGEQTRDGMPYQTQGNQYQEEWDTTPLTMGDWLLTLLAAFIPCCGGIILYCYWAFARKGNIHRRNFCRAALIVEAVLIVLLIIFLILVVIIGSVSYGETMSDYYYYGY</sequence>
<proteinExistence type="predicted"/>
<keyword evidence="4" id="KW-1185">Reference proteome</keyword>